<evidence type="ECO:0000256" key="1">
    <source>
        <dbReference type="ARBA" id="ARBA00022729"/>
    </source>
</evidence>
<keyword evidence="1 4" id="KW-0732">Signal</keyword>
<dbReference type="GO" id="GO:0005829">
    <property type="term" value="C:cytosol"/>
    <property type="evidence" value="ECO:0007669"/>
    <property type="project" value="TreeGrafter"/>
</dbReference>
<evidence type="ECO:0000256" key="4">
    <source>
        <dbReference type="SAM" id="SignalP"/>
    </source>
</evidence>
<comment type="similarity">
    <text evidence="2">Belongs to the skp family.</text>
</comment>
<keyword evidence="6" id="KW-1185">Reference proteome</keyword>
<dbReference type="Pfam" id="PF03938">
    <property type="entry name" value="OmpH"/>
    <property type="match status" value="1"/>
</dbReference>
<reference evidence="5" key="2">
    <citation type="submission" date="2023-01" db="EMBL/GenBank/DDBJ databases">
        <title>Draft genome sequence of Paraferrimonas sedimenticola strain NBRC 101628.</title>
        <authorList>
            <person name="Sun Q."/>
            <person name="Mori K."/>
        </authorList>
    </citation>
    <scope>NUCLEOTIDE SEQUENCE</scope>
    <source>
        <strain evidence="5">NBRC 101628</strain>
    </source>
</reference>
<feature type="coiled-coil region" evidence="3">
    <location>
        <begin position="57"/>
        <end position="84"/>
    </location>
</feature>
<dbReference type="SMART" id="SM00935">
    <property type="entry name" value="OmpH"/>
    <property type="match status" value="1"/>
</dbReference>
<dbReference type="InterPro" id="IPR005632">
    <property type="entry name" value="Chaperone_Skp"/>
</dbReference>
<dbReference type="PIRSF" id="PIRSF002094">
    <property type="entry name" value="OMP26_Skp"/>
    <property type="match status" value="1"/>
</dbReference>
<evidence type="ECO:0000256" key="3">
    <source>
        <dbReference type="SAM" id="Coils"/>
    </source>
</evidence>
<protein>
    <submittedName>
        <fullName evidence="5">Molecular chaperone Skp</fullName>
    </submittedName>
</protein>
<feature type="signal peptide" evidence="4">
    <location>
        <begin position="1"/>
        <end position="23"/>
    </location>
</feature>
<dbReference type="SUPFAM" id="SSF111384">
    <property type="entry name" value="OmpH-like"/>
    <property type="match status" value="1"/>
</dbReference>
<evidence type="ECO:0000313" key="6">
    <source>
        <dbReference type="Proteomes" id="UP001161422"/>
    </source>
</evidence>
<dbReference type="InterPro" id="IPR024930">
    <property type="entry name" value="Skp_dom_sf"/>
</dbReference>
<dbReference type="EMBL" id="BSNC01000005">
    <property type="protein sequence ID" value="GLP96713.1"/>
    <property type="molecule type" value="Genomic_DNA"/>
</dbReference>
<dbReference type="Gene3D" id="3.30.910.20">
    <property type="entry name" value="Skp domain"/>
    <property type="match status" value="1"/>
</dbReference>
<organism evidence="5 6">
    <name type="scientific">Paraferrimonas sedimenticola</name>
    <dbReference type="NCBI Taxonomy" id="375674"/>
    <lineage>
        <taxon>Bacteria</taxon>
        <taxon>Pseudomonadati</taxon>
        <taxon>Pseudomonadota</taxon>
        <taxon>Gammaproteobacteria</taxon>
        <taxon>Alteromonadales</taxon>
        <taxon>Ferrimonadaceae</taxon>
        <taxon>Paraferrimonas</taxon>
    </lineage>
</organism>
<dbReference type="PANTHER" id="PTHR35089">
    <property type="entry name" value="CHAPERONE PROTEIN SKP"/>
    <property type="match status" value="1"/>
</dbReference>
<dbReference type="GO" id="GO:0050821">
    <property type="term" value="P:protein stabilization"/>
    <property type="evidence" value="ECO:0007669"/>
    <property type="project" value="TreeGrafter"/>
</dbReference>
<dbReference type="Proteomes" id="UP001161422">
    <property type="component" value="Unassembled WGS sequence"/>
</dbReference>
<evidence type="ECO:0000256" key="2">
    <source>
        <dbReference type="PIRNR" id="PIRNR002094"/>
    </source>
</evidence>
<accession>A0AA37RXC2</accession>
<sequence>MKKVVNSALLILSMLAVPFAANAADKIVVVDMQKVFEQLPQRETVAQAINAEFGDRIAEVQKMQDDLRADMEKQQRDAALMNDKQKTDLARQIEGAQADLQLKGKALDEDLRRRQGEEQNKLLMQVQQAINALAEKEQYDLIIQRGAVVFASEKTDISDKVVEALSKGK</sequence>
<comment type="caution">
    <text evidence="5">The sequence shown here is derived from an EMBL/GenBank/DDBJ whole genome shotgun (WGS) entry which is preliminary data.</text>
</comment>
<feature type="chain" id="PRO_5041398404" evidence="4">
    <location>
        <begin position="24"/>
        <end position="169"/>
    </location>
</feature>
<keyword evidence="3" id="KW-0175">Coiled coil</keyword>
<dbReference type="GO" id="GO:0051082">
    <property type="term" value="F:unfolded protein binding"/>
    <property type="evidence" value="ECO:0007669"/>
    <property type="project" value="InterPro"/>
</dbReference>
<gene>
    <name evidence="5" type="primary">skp</name>
    <name evidence="5" type="ORF">GCM10007895_20190</name>
</gene>
<name>A0AA37RXC2_9GAMM</name>
<evidence type="ECO:0000313" key="5">
    <source>
        <dbReference type="EMBL" id="GLP96713.1"/>
    </source>
</evidence>
<reference evidence="5" key="1">
    <citation type="journal article" date="2014" name="Int. J. Syst. Evol. Microbiol.">
        <title>Complete genome sequence of Corynebacterium casei LMG S-19264T (=DSM 44701T), isolated from a smear-ripened cheese.</title>
        <authorList>
            <consortium name="US DOE Joint Genome Institute (JGI-PGF)"/>
            <person name="Walter F."/>
            <person name="Albersmeier A."/>
            <person name="Kalinowski J."/>
            <person name="Ruckert C."/>
        </authorList>
    </citation>
    <scope>NUCLEOTIDE SEQUENCE</scope>
    <source>
        <strain evidence="5">NBRC 101628</strain>
    </source>
</reference>
<dbReference type="AlphaFoldDB" id="A0AA37RXC2"/>
<proteinExistence type="inferred from homology"/>
<dbReference type="PANTHER" id="PTHR35089:SF1">
    <property type="entry name" value="CHAPERONE PROTEIN SKP"/>
    <property type="match status" value="1"/>
</dbReference>